<name>A0A6B2JJ99_9RHOB</name>
<organism evidence="4 5">
    <name type="scientific">Pseudoroseicyclus tamaricis</name>
    <dbReference type="NCBI Taxonomy" id="2705421"/>
    <lineage>
        <taxon>Bacteria</taxon>
        <taxon>Pseudomonadati</taxon>
        <taxon>Pseudomonadota</taxon>
        <taxon>Alphaproteobacteria</taxon>
        <taxon>Rhodobacterales</taxon>
        <taxon>Paracoccaceae</taxon>
        <taxon>Pseudoroseicyclus</taxon>
    </lineage>
</organism>
<protein>
    <recommendedName>
        <fullName evidence="2">FAD assembly factor SdhE</fullName>
    </recommendedName>
</protein>
<evidence type="ECO:0000256" key="2">
    <source>
        <dbReference type="ARBA" id="ARBA00019418"/>
    </source>
</evidence>
<dbReference type="PANTHER" id="PTHR12469:SF2">
    <property type="entry name" value="SUCCINATE DEHYDROGENASE ASSEMBLY FACTOR 2, MITOCHONDRIAL"/>
    <property type="match status" value="1"/>
</dbReference>
<dbReference type="InterPro" id="IPR005631">
    <property type="entry name" value="SDH"/>
</dbReference>
<reference evidence="4 5" key="1">
    <citation type="submission" date="2020-02" db="EMBL/GenBank/DDBJ databases">
        <title>Pseudoroseicyclus tamarix, sp. nov., isolated from offshore sediment of a Tamarix chinensis forest.</title>
        <authorList>
            <person name="Gai Y."/>
        </authorList>
    </citation>
    <scope>NUCLEOTIDE SEQUENCE [LARGE SCALE GENOMIC DNA]</scope>
    <source>
        <strain evidence="4 5">CLL3-39</strain>
    </source>
</reference>
<dbReference type="Pfam" id="PF03937">
    <property type="entry name" value="Sdh5"/>
    <property type="match status" value="1"/>
</dbReference>
<gene>
    <name evidence="4" type="ORF">GZA08_11045</name>
</gene>
<dbReference type="Gene3D" id="1.10.150.250">
    <property type="entry name" value="Flavinator of succinate dehydrogenase"/>
    <property type="match status" value="1"/>
</dbReference>
<dbReference type="PANTHER" id="PTHR12469">
    <property type="entry name" value="PROTEIN EMI5 HOMOLOG, MITOCHONDRIAL"/>
    <property type="match status" value="1"/>
</dbReference>
<comment type="caution">
    <text evidence="4">The sequence shown here is derived from an EMBL/GenBank/DDBJ whole genome shotgun (WGS) entry which is preliminary data.</text>
</comment>
<accession>A0A6B2JJ99</accession>
<dbReference type="AlphaFoldDB" id="A0A6B2JJ99"/>
<dbReference type="InterPro" id="IPR036714">
    <property type="entry name" value="SDH_sf"/>
</dbReference>
<evidence type="ECO:0000256" key="3">
    <source>
        <dbReference type="ARBA" id="ARBA00023186"/>
    </source>
</evidence>
<comment type="similarity">
    <text evidence="1">Belongs to the SdhE FAD assembly factor family.</text>
</comment>
<dbReference type="Proteomes" id="UP000474757">
    <property type="component" value="Unassembled WGS sequence"/>
</dbReference>
<dbReference type="GO" id="GO:0006099">
    <property type="term" value="P:tricarboxylic acid cycle"/>
    <property type="evidence" value="ECO:0007669"/>
    <property type="project" value="TreeGrafter"/>
</dbReference>
<dbReference type="SUPFAM" id="SSF109910">
    <property type="entry name" value="YgfY-like"/>
    <property type="match status" value="1"/>
</dbReference>
<proteinExistence type="inferred from homology"/>
<evidence type="ECO:0000256" key="1">
    <source>
        <dbReference type="ARBA" id="ARBA00008571"/>
    </source>
</evidence>
<sequence length="77" mass="8680">MRSIRRGIKEMDLILGDFAVRQLPHLEESLLDSYERLLHENDHDIYLWVATGQPAPEGLEGVVALIRKGASGVTRPE</sequence>
<dbReference type="EMBL" id="JAAGAB010000002">
    <property type="protein sequence ID" value="NDV01501.1"/>
    <property type="molecule type" value="Genomic_DNA"/>
</dbReference>
<keyword evidence="5" id="KW-1185">Reference proteome</keyword>
<evidence type="ECO:0000313" key="5">
    <source>
        <dbReference type="Proteomes" id="UP000474757"/>
    </source>
</evidence>
<keyword evidence="3" id="KW-0143">Chaperone</keyword>
<evidence type="ECO:0000313" key="4">
    <source>
        <dbReference type="EMBL" id="NDV01501.1"/>
    </source>
</evidence>